<proteinExistence type="predicted"/>
<gene>
    <name evidence="1" type="ORF">I553_5788</name>
</gene>
<comment type="caution">
    <text evidence="1">The sequence shown here is derived from an EMBL/GenBank/DDBJ whole genome shotgun (WGS) entry which is preliminary data.</text>
</comment>
<name>X7ZXJ2_MYCXE</name>
<sequence>MGSTPFADQADVLNSTWFNYYLHTILEKTATSQSGRVTLRCLGLHLQH</sequence>
<dbReference type="PATRIC" id="fig|1299334.3.peg.7727"/>
<reference evidence="1" key="1">
    <citation type="submission" date="2014-01" db="EMBL/GenBank/DDBJ databases">
        <authorList>
            <person name="Brown-Elliot B."/>
            <person name="Wallace R."/>
            <person name="Lenaerts A."/>
            <person name="Ordway D."/>
            <person name="DeGroote M.A."/>
            <person name="Parker T."/>
            <person name="Sizemore C."/>
            <person name="Tallon L.J."/>
            <person name="Sadzewicz L.K."/>
            <person name="Sengamalay N."/>
            <person name="Fraser C.M."/>
            <person name="Hine E."/>
            <person name="Shefchek K.A."/>
            <person name="Das S.P."/>
            <person name="Tettelin H."/>
        </authorList>
    </citation>
    <scope>NUCLEOTIDE SEQUENCE [LARGE SCALE GENOMIC DNA]</scope>
    <source>
        <strain evidence="1">4042</strain>
    </source>
</reference>
<protein>
    <submittedName>
        <fullName evidence="1">Uncharacterized protein</fullName>
    </submittedName>
</protein>
<organism evidence="1">
    <name type="scientific">Mycobacterium xenopi 4042</name>
    <dbReference type="NCBI Taxonomy" id="1299334"/>
    <lineage>
        <taxon>Bacteria</taxon>
        <taxon>Bacillati</taxon>
        <taxon>Actinomycetota</taxon>
        <taxon>Actinomycetes</taxon>
        <taxon>Mycobacteriales</taxon>
        <taxon>Mycobacteriaceae</taxon>
        <taxon>Mycobacterium</taxon>
    </lineage>
</organism>
<dbReference type="AlphaFoldDB" id="X7ZXJ2"/>
<dbReference type="EMBL" id="JAOB01000069">
    <property type="protein sequence ID" value="EUA23335.1"/>
    <property type="molecule type" value="Genomic_DNA"/>
</dbReference>
<accession>X7ZXJ2</accession>
<evidence type="ECO:0000313" key="1">
    <source>
        <dbReference type="EMBL" id="EUA23335.1"/>
    </source>
</evidence>